<dbReference type="PANTHER" id="PTHR11232">
    <property type="entry name" value="PHOSPHOTYROSINE INTERACTION DOMAIN-CONTAINING FAMILY MEMBER"/>
    <property type="match status" value="1"/>
</dbReference>
<feature type="compositionally biased region" description="Basic and acidic residues" evidence="1">
    <location>
        <begin position="202"/>
        <end position="218"/>
    </location>
</feature>
<feature type="region of interest" description="Disordered" evidence="1">
    <location>
        <begin position="781"/>
        <end position="830"/>
    </location>
</feature>
<dbReference type="SUPFAM" id="SSF50729">
    <property type="entry name" value="PH domain-like"/>
    <property type="match status" value="1"/>
</dbReference>
<evidence type="ECO:0000256" key="1">
    <source>
        <dbReference type="SAM" id="MobiDB-lite"/>
    </source>
</evidence>
<feature type="compositionally biased region" description="Basic and acidic residues" evidence="1">
    <location>
        <begin position="233"/>
        <end position="243"/>
    </location>
</feature>
<gene>
    <name evidence="3" type="primary">FAM43A</name>
    <name evidence="3" type="ORF">g.39540</name>
</gene>
<feature type="region of interest" description="Disordered" evidence="1">
    <location>
        <begin position="1"/>
        <end position="21"/>
    </location>
</feature>
<feature type="domain" description="PID" evidence="2">
    <location>
        <begin position="330"/>
        <end position="466"/>
    </location>
</feature>
<feature type="region of interest" description="Disordered" evidence="1">
    <location>
        <begin position="1010"/>
        <end position="1060"/>
    </location>
</feature>
<dbReference type="Gene3D" id="2.30.29.30">
    <property type="entry name" value="Pleckstrin-homology domain (PH domain)/Phosphotyrosine-binding domain (PTB)"/>
    <property type="match status" value="1"/>
</dbReference>
<sequence>MMDVTTATVKHSNNMNSAANGNGEMLQQRDEVDFIAVAAHNNNNNNNNIFDNKVMSNGNAANGLNSNSNATSTIFTNSKLSTNEHLQYQQQQQNKETTKSNKKVVTNEEPKKKSSTKERLSLFSTLGRRISQKTLKQKDSNGNENEKPTATASPSTAVTNTTAKQAANANNTPVRPRTFVKSSSIARLLGNTYQQHTKKLEKHQSSGDKGKTPLDGKFHTYGGRRRNNGPYLDRSKRYSKDDGDISSSNNNNEEDTAQTMDFTDVLELEADTADELQSASSGLERFCDHSTVAAGDDEAAAELGSKTMRTLSRSLGRLWGKRLHSVDISTPDPEYKVSYLGNVLTGWAKGEGCVEKQLNTLWRNYTQNNKPDMIMRIKVCASGLKATTRQHGLTEYWANRITHCCAPKNYPRIFCWVYRHEGRKLKHELRCHAVLCSKEKVVQDICNTLKENLERALREFKREKILKQNARLSLANAAYENPSLPRRKILLSVGGNNYRPPLERSKSAPKLMAIEEAIGEEEGEDAEDTNEPEMKPCCQKDSLYPAMTLGRRRCRRGHSIRRTGKARPLCGVSFDESQKLKHMLAGDMELSSCCHDKHITKECASQQNATAPNSELTEEQRNSYGSDDSDDFEKLLKYNDYDANASLATELLPYFDMQLHKNTSSSLSDLCTLKDDEEPLSLLPTINSDPMAHPEGDLLPSDCTQQVNGEGEEDETHVGLRRDGVCSDGEEDYLDADDMYFRQATILNILHRNSMRKMAQISLSSDEGSSLETNASAPLQYRHQAQSSISSNASSNATTSSLLQEGHNDSTTGKRHSGADSDEGSISSGCETASTVTANQDDLSLQYRHDKQLLQLQQQQQATLMDGDDAHFFNMSSEAQSPVTADEIYQRLEARLQRRQNSDATTFSSSSTITLKMNTGSDGSLPHALNDPSAQTNTIEQQANGLANSTTRIRRQRQRQLVAAAPPPPDCNVDDTDSECSDESGYVEYQEREKTVREKIGDVERRQLQQLHEQKQQPVAQQRQHKPQLPPKPLPRRTLSGASVTVSLAGAQHKSNSTSV</sequence>
<protein>
    <submittedName>
        <fullName evidence="3">Protein FAM43A</fullName>
    </submittedName>
</protein>
<feature type="compositionally biased region" description="Acidic residues" evidence="1">
    <location>
        <begin position="972"/>
        <end position="982"/>
    </location>
</feature>
<dbReference type="Pfam" id="PF14719">
    <property type="entry name" value="PID_2"/>
    <property type="match status" value="1"/>
</dbReference>
<feature type="region of interest" description="Disordered" evidence="1">
    <location>
        <begin position="85"/>
        <end position="158"/>
    </location>
</feature>
<dbReference type="GeneID" id="105213694"/>
<feature type="region of interest" description="Disordered" evidence="1">
    <location>
        <begin position="196"/>
        <end position="259"/>
    </location>
</feature>
<dbReference type="EMBL" id="GBXI01005360">
    <property type="protein sequence ID" value="JAD08932.1"/>
    <property type="molecule type" value="Transcribed_RNA"/>
</dbReference>
<accession>A0A0A1XD88</accession>
<dbReference type="PANTHER" id="PTHR11232:SF2">
    <property type="entry name" value="FI05246P"/>
    <property type="match status" value="1"/>
</dbReference>
<feature type="compositionally biased region" description="Low complexity" evidence="1">
    <location>
        <begin position="12"/>
        <end position="21"/>
    </location>
</feature>
<feature type="region of interest" description="Disordered" evidence="1">
    <location>
        <begin position="945"/>
        <end position="985"/>
    </location>
</feature>
<feature type="compositionally biased region" description="Polar residues" evidence="1">
    <location>
        <begin position="1"/>
        <end position="11"/>
    </location>
</feature>
<dbReference type="CDD" id="cd01214">
    <property type="entry name" value="PTB_FAM43A"/>
    <property type="match status" value="1"/>
</dbReference>
<feature type="compositionally biased region" description="Basic and acidic residues" evidence="1">
    <location>
        <begin position="136"/>
        <end position="147"/>
    </location>
</feature>
<dbReference type="InterPro" id="IPR033930">
    <property type="entry name" value="FAM43A/B_PTB"/>
</dbReference>
<feature type="compositionally biased region" description="Polar residues" evidence="1">
    <location>
        <begin position="605"/>
        <end position="615"/>
    </location>
</feature>
<dbReference type="AlphaFoldDB" id="A0A0A1XD88"/>
<dbReference type="InterPro" id="IPR011993">
    <property type="entry name" value="PH-like_dom_sf"/>
</dbReference>
<dbReference type="SMART" id="SM00462">
    <property type="entry name" value="PTB"/>
    <property type="match status" value="1"/>
</dbReference>
<dbReference type="OrthoDB" id="5962185at2759"/>
<name>A0A0A1XD88_ZEUCU</name>
<dbReference type="InterPro" id="IPR006020">
    <property type="entry name" value="PTB/PI_dom"/>
</dbReference>
<feature type="compositionally biased region" description="Low complexity" evidence="1">
    <location>
        <begin position="148"/>
        <end position="158"/>
    </location>
</feature>
<feature type="compositionally biased region" description="Low complexity" evidence="1">
    <location>
        <begin position="787"/>
        <end position="801"/>
    </location>
</feature>
<proteinExistence type="predicted"/>
<feature type="compositionally biased region" description="Basic and acidic residues" evidence="1">
    <location>
        <begin position="105"/>
        <end position="120"/>
    </location>
</feature>
<reference evidence="3" key="2">
    <citation type="journal article" date="2015" name="Gigascience">
        <title>Reconstructing a comprehensive transcriptome assembly of a white-pupal translocated strain of the pest fruit fly Bactrocera cucurbitae.</title>
        <authorList>
            <person name="Sim S.B."/>
            <person name="Calla B."/>
            <person name="Hall B."/>
            <person name="DeRego T."/>
            <person name="Geib S.M."/>
        </authorList>
    </citation>
    <scope>NUCLEOTIDE SEQUENCE</scope>
</reference>
<reference evidence="3" key="1">
    <citation type="submission" date="2014-11" db="EMBL/GenBank/DDBJ databases">
        <authorList>
            <person name="Geib S."/>
        </authorList>
    </citation>
    <scope>NUCLEOTIDE SEQUENCE</scope>
</reference>
<dbReference type="InterPro" id="IPR051133">
    <property type="entry name" value="Adapter_Engulfment-Domain"/>
</dbReference>
<feature type="region of interest" description="Disordered" evidence="1">
    <location>
        <begin position="605"/>
        <end position="629"/>
    </location>
</feature>
<organism evidence="3">
    <name type="scientific">Zeugodacus cucurbitae</name>
    <name type="common">Melon fruit fly</name>
    <name type="synonym">Bactrocera cucurbitae</name>
    <dbReference type="NCBI Taxonomy" id="28588"/>
    <lineage>
        <taxon>Eukaryota</taxon>
        <taxon>Metazoa</taxon>
        <taxon>Ecdysozoa</taxon>
        <taxon>Arthropoda</taxon>
        <taxon>Hexapoda</taxon>
        <taxon>Insecta</taxon>
        <taxon>Pterygota</taxon>
        <taxon>Neoptera</taxon>
        <taxon>Endopterygota</taxon>
        <taxon>Diptera</taxon>
        <taxon>Brachycera</taxon>
        <taxon>Muscomorpha</taxon>
        <taxon>Tephritoidea</taxon>
        <taxon>Tephritidae</taxon>
        <taxon>Zeugodacus</taxon>
        <taxon>Zeugodacus</taxon>
    </lineage>
</organism>
<evidence type="ECO:0000259" key="2">
    <source>
        <dbReference type="SMART" id="SM00462"/>
    </source>
</evidence>
<evidence type="ECO:0000313" key="3">
    <source>
        <dbReference type="EMBL" id="JAD08932.1"/>
    </source>
</evidence>